<evidence type="ECO:0008006" key="4">
    <source>
        <dbReference type="Google" id="ProtNLM"/>
    </source>
</evidence>
<accession>A0ABP7XN63</accession>
<dbReference type="Gene3D" id="1.10.10.60">
    <property type="entry name" value="Homeodomain-like"/>
    <property type="match status" value="1"/>
</dbReference>
<comment type="caution">
    <text evidence="2">The sequence shown here is derived from an EMBL/GenBank/DDBJ whole genome shotgun (WGS) entry which is preliminary data.</text>
</comment>
<evidence type="ECO:0000313" key="3">
    <source>
        <dbReference type="Proteomes" id="UP001501333"/>
    </source>
</evidence>
<keyword evidence="1" id="KW-1133">Transmembrane helix</keyword>
<evidence type="ECO:0000256" key="1">
    <source>
        <dbReference type="SAM" id="Phobius"/>
    </source>
</evidence>
<reference evidence="3" key="1">
    <citation type="journal article" date="2019" name="Int. J. Syst. Evol. Microbiol.">
        <title>The Global Catalogue of Microorganisms (GCM) 10K type strain sequencing project: providing services to taxonomists for standard genome sequencing and annotation.</title>
        <authorList>
            <consortium name="The Broad Institute Genomics Platform"/>
            <consortium name="The Broad Institute Genome Sequencing Center for Infectious Disease"/>
            <person name="Wu L."/>
            <person name="Ma J."/>
        </authorList>
    </citation>
    <scope>NUCLEOTIDE SEQUENCE [LARGE SCALE GENOMIC DNA]</scope>
    <source>
        <strain evidence="3">JCM 17386</strain>
    </source>
</reference>
<keyword evidence="1" id="KW-0472">Membrane</keyword>
<proteinExistence type="predicted"/>
<protein>
    <recommendedName>
        <fullName evidence="4">HTH araC/xylS-type domain-containing protein</fullName>
    </recommendedName>
</protein>
<dbReference type="RefSeq" id="WP_229351161.1">
    <property type="nucleotide sequence ID" value="NZ_BAABAO010000003.1"/>
</dbReference>
<dbReference type="EMBL" id="BAABAO010000003">
    <property type="protein sequence ID" value="GAA4121979.1"/>
    <property type="molecule type" value="Genomic_DNA"/>
</dbReference>
<evidence type="ECO:0000313" key="2">
    <source>
        <dbReference type="EMBL" id="GAA4121979.1"/>
    </source>
</evidence>
<sequence>MVLNNQSQYEKNKFIIIEICLFSIFCTIEIYIFKRKQDYKKIRDFIHNAKPIQKTETDTEQKKEITREYMLEATENSILESIKEFEKSFSFLNKMLSLNSVTAELNVNHRYLSYVINKHKSKDFAAYINELRINYSIDRLKNDDSNLKYKISYLADQAVLPLIADLLLRLKNTGVSPLTFITYVQNNTDNKNS</sequence>
<keyword evidence="3" id="KW-1185">Reference proteome</keyword>
<organism evidence="2 3">
    <name type="scientific">Flavobacterium chungbukense</name>
    <dbReference type="NCBI Taxonomy" id="877464"/>
    <lineage>
        <taxon>Bacteria</taxon>
        <taxon>Pseudomonadati</taxon>
        <taxon>Bacteroidota</taxon>
        <taxon>Flavobacteriia</taxon>
        <taxon>Flavobacteriales</taxon>
        <taxon>Flavobacteriaceae</taxon>
        <taxon>Flavobacterium</taxon>
    </lineage>
</organism>
<gene>
    <name evidence="2" type="ORF">GCM10022250_04160</name>
</gene>
<dbReference type="Proteomes" id="UP001501333">
    <property type="component" value="Unassembled WGS sequence"/>
</dbReference>
<keyword evidence="1" id="KW-0812">Transmembrane</keyword>
<feature type="transmembrane region" description="Helical" evidence="1">
    <location>
        <begin position="14"/>
        <end position="33"/>
    </location>
</feature>
<name>A0ABP7XN63_9FLAO</name>